<dbReference type="InterPro" id="IPR029063">
    <property type="entry name" value="SAM-dependent_MTases_sf"/>
</dbReference>
<proteinExistence type="predicted"/>
<dbReference type="EMBL" id="WHUW01000018">
    <property type="protein sequence ID" value="KAF8437471.1"/>
    <property type="molecule type" value="Genomic_DNA"/>
</dbReference>
<dbReference type="SUPFAM" id="SSF53335">
    <property type="entry name" value="S-adenosyl-L-methionine-dependent methyltransferases"/>
    <property type="match status" value="1"/>
</dbReference>
<dbReference type="Gene3D" id="3.40.50.150">
    <property type="entry name" value="Vaccinia Virus protein VP39"/>
    <property type="match status" value="1"/>
</dbReference>
<dbReference type="Pfam" id="PF13489">
    <property type="entry name" value="Methyltransf_23"/>
    <property type="match status" value="1"/>
</dbReference>
<reference evidence="2" key="1">
    <citation type="submission" date="2019-10" db="EMBL/GenBank/DDBJ databases">
        <authorList>
            <consortium name="DOE Joint Genome Institute"/>
            <person name="Kuo A."/>
            <person name="Miyauchi S."/>
            <person name="Kiss E."/>
            <person name="Drula E."/>
            <person name="Kohler A."/>
            <person name="Sanchez-Garcia M."/>
            <person name="Andreopoulos B."/>
            <person name="Barry K.W."/>
            <person name="Bonito G."/>
            <person name="Buee M."/>
            <person name="Carver A."/>
            <person name="Chen C."/>
            <person name="Cichocki N."/>
            <person name="Clum A."/>
            <person name="Culley D."/>
            <person name="Crous P.W."/>
            <person name="Fauchery L."/>
            <person name="Girlanda M."/>
            <person name="Hayes R."/>
            <person name="Keri Z."/>
            <person name="LaButti K."/>
            <person name="Lipzen A."/>
            <person name="Lombard V."/>
            <person name="Magnuson J."/>
            <person name="Maillard F."/>
            <person name="Morin E."/>
            <person name="Murat C."/>
            <person name="Nolan M."/>
            <person name="Ohm R."/>
            <person name="Pangilinan J."/>
            <person name="Pereira M."/>
            <person name="Perotto S."/>
            <person name="Peter M."/>
            <person name="Riley R."/>
            <person name="Sitrit Y."/>
            <person name="Stielow B."/>
            <person name="Szollosi G."/>
            <person name="Zifcakova L."/>
            <person name="Stursova M."/>
            <person name="Spatafora J.W."/>
            <person name="Tedersoo L."/>
            <person name="Vaario L.-M."/>
            <person name="Yamada A."/>
            <person name="Yan M."/>
            <person name="Wang P."/>
            <person name="Xu J."/>
            <person name="Bruns T."/>
            <person name="Baldrian P."/>
            <person name="Vilgalys R."/>
            <person name="Henrissat B."/>
            <person name="Grigoriev I.V."/>
            <person name="Hibbett D."/>
            <person name="Nagy L.G."/>
            <person name="Martin F.M."/>
        </authorList>
    </citation>
    <scope>NUCLEOTIDE SEQUENCE</scope>
    <source>
        <strain evidence="2">BED1</strain>
    </source>
</reference>
<dbReference type="GO" id="GO:0008168">
    <property type="term" value="F:methyltransferase activity"/>
    <property type="evidence" value="ECO:0007669"/>
    <property type="project" value="UniProtKB-KW"/>
</dbReference>
<dbReference type="GO" id="GO:0032259">
    <property type="term" value="P:methylation"/>
    <property type="evidence" value="ECO:0007669"/>
    <property type="project" value="UniProtKB-KW"/>
</dbReference>
<evidence type="ECO:0000256" key="1">
    <source>
        <dbReference type="SAM" id="MobiDB-lite"/>
    </source>
</evidence>
<feature type="region of interest" description="Disordered" evidence="1">
    <location>
        <begin position="1"/>
        <end position="39"/>
    </location>
</feature>
<evidence type="ECO:0000313" key="3">
    <source>
        <dbReference type="Proteomes" id="UP001194468"/>
    </source>
</evidence>
<dbReference type="AlphaFoldDB" id="A0AAD4GD56"/>
<keyword evidence="2" id="KW-0489">Methyltransferase</keyword>
<keyword evidence="3" id="KW-1185">Reference proteome</keyword>
<keyword evidence="2" id="KW-0808">Transferase</keyword>
<reference evidence="2" key="2">
    <citation type="journal article" date="2020" name="Nat. Commun.">
        <title>Large-scale genome sequencing of mycorrhizal fungi provides insights into the early evolution of symbiotic traits.</title>
        <authorList>
            <person name="Miyauchi S."/>
            <person name="Kiss E."/>
            <person name="Kuo A."/>
            <person name="Drula E."/>
            <person name="Kohler A."/>
            <person name="Sanchez-Garcia M."/>
            <person name="Morin E."/>
            <person name="Andreopoulos B."/>
            <person name="Barry K.W."/>
            <person name="Bonito G."/>
            <person name="Buee M."/>
            <person name="Carver A."/>
            <person name="Chen C."/>
            <person name="Cichocki N."/>
            <person name="Clum A."/>
            <person name="Culley D."/>
            <person name="Crous P.W."/>
            <person name="Fauchery L."/>
            <person name="Girlanda M."/>
            <person name="Hayes R.D."/>
            <person name="Keri Z."/>
            <person name="LaButti K."/>
            <person name="Lipzen A."/>
            <person name="Lombard V."/>
            <person name="Magnuson J."/>
            <person name="Maillard F."/>
            <person name="Murat C."/>
            <person name="Nolan M."/>
            <person name="Ohm R.A."/>
            <person name="Pangilinan J."/>
            <person name="Pereira M.F."/>
            <person name="Perotto S."/>
            <person name="Peter M."/>
            <person name="Pfister S."/>
            <person name="Riley R."/>
            <person name="Sitrit Y."/>
            <person name="Stielow J.B."/>
            <person name="Szollosi G."/>
            <person name="Zifcakova L."/>
            <person name="Stursova M."/>
            <person name="Spatafora J.W."/>
            <person name="Tedersoo L."/>
            <person name="Vaario L.M."/>
            <person name="Yamada A."/>
            <person name="Yan M."/>
            <person name="Wang P."/>
            <person name="Xu J."/>
            <person name="Bruns T."/>
            <person name="Baldrian P."/>
            <person name="Vilgalys R."/>
            <person name="Dunand C."/>
            <person name="Henrissat B."/>
            <person name="Grigoriev I.V."/>
            <person name="Hibbett D."/>
            <person name="Nagy L.G."/>
            <person name="Martin F.M."/>
        </authorList>
    </citation>
    <scope>NUCLEOTIDE SEQUENCE</scope>
    <source>
        <strain evidence="2">BED1</strain>
    </source>
</reference>
<organism evidence="2 3">
    <name type="scientific">Boletus edulis BED1</name>
    <dbReference type="NCBI Taxonomy" id="1328754"/>
    <lineage>
        <taxon>Eukaryota</taxon>
        <taxon>Fungi</taxon>
        <taxon>Dikarya</taxon>
        <taxon>Basidiomycota</taxon>
        <taxon>Agaricomycotina</taxon>
        <taxon>Agaricomycetes</taxon>
        <taxon>Agaricomycetidae</taxon>
        <taxon>Boletales</taxon>
        <taxon>Boletineae</taxon>
        <taxon>Boletaceae</taxon>
        <taxon>Boletoideae</taxon>
        <taxon>Boletus</taxon>
    </lineage>
</organism>
<protein>
    <submittedName>
        <fullName evidence="2">S-adenosyl-L-methionine-dependent methyltransferase</fullName>
    </submittedName>
</protein>
<evidence type="ECO:0000313" key="2">
    <source>
        <dbReference type="EMBL" id="KAF8437471.1"/>
    </source>
</evidence>
<gene>
    <name evidence="2" type="ORF">L210DRAFT_3450998</name>
</gene>
<dbReference type="PANTHER" id="PTHR43861">
    <property type="entry name" value="TRANS-ACONITATE 2-METHYLTRANSFERASE-RELATED"/>
    <property type="match status" value="1"/>
</dbReference>
<accession>A0AAD4GD56</accession>
<sequence length="258" mass="28848">MSQTPQDPHAQAHHHDDPHQHHSPHPHAHQPPDGIDYETANKQHFDGKAHNYDDQHDAQRYAEIIGQAMKNTGLFKQGITTVMDFACGTGLISRVLAAEDPKLIVGVDISQGMVDQYNKIVSDHGIPPEEMRAICVTPREKTLEGLQDMKFDVIVCSVAYHHLSNIEEVTDTLATYLNPGGSLLVVDILHEESTHEMFPEEYHHIVAHKGGFTEQEIRSTFEKAGLKDITFEIAAHLKLNGHPVDLFLARGDKIDVEE</sequence>
<name>A0AAD4GD56_BOLED</name>
<dbReference type="Proteomes" id="UP001194468">
    <property type="component" value="Unassembled WGS sequence"/>
</dbReference>
<comment type="caution">
    <text evidence="2">The sequence shown here is derived from an EMBL/GenBank/DDBJ whole genome shotgun (WGS) entry which is preliminary data.</text>
</comment>
<dbReference type="CDD" id="cd02440">
    <property type="entry name" value="AdoMet_MTases"/>
    <property type="match status" value="1"/>
</dbReference>